<dbReference type="STRING" id="999552.METH_17755"/>
<dbReference type="EMBL" id="CP006773">
    <property type="protein sequence ID" value="AHD03261.1"/>
    <property type="molecule type" value="Genomic_DNA"/>
</dbReference>
<organism evidence="2 3">
    <name type="scientific">Leisingera methylohalidivorans DSM 14336</name>
    <dbReference type="NCBI Taxonomy" id="999552"/>
    <lineage>
        <taxon>Bacteria</taxon>
        <taxon>Pseudomonadati</taxon>
        <taxon>Pseudomonadota</taxon>
        <taxon>Alphaproteobacteria</taxon>
        <taxon>Rhodobacterales</taxon>
        <taxon>Roseobacteraceae</taxon>
        <taxon>Leisingera</taxon>
    </lineage>
</organism>
<evidence type="ECO:0000313" key="1">
    <source>
        <dbReference type="EMBL" id="AHD03261.1"/>
    </source>
</evidence>
<dbReference type="Proteomes" id="UP000018780">
    <property type="component" value="Chromosome"/>
</dbReference>
<dbReference type="KEGG" id="lmd:METH_19565"/>
<dbReference type="EMBL" id="CP006773">
    <property type="protein sequence ID" value="AHD03295.1"/>
    <property type="molecule type" value="Genomic_DNA"/>
</dbReference>
<gene>
    <name evidence="1" type="ORF">METH_17755</name>
    <name evidence="2" type="ORF">METH_19565</name>
</gene>
<dbReference type="HOGENOM" id="CLU_2770819_0_0_5"/>
<keyword evidence="3" id="KW-1185">Reference proteome</keyword>
<name>V9W0X7_9RHOB</name>
<evidence type="ECO:0000313" key="3">
    <source>
        <dbReference type="Proteomes" id="UP000018780"/>
    </source>
</evidence>
<dbReference type="KEGG" id="lmd:METH_17755"/>
<evidence type="ECO:0000313" key="2">
    <source>
        <dbReference type="EMBL" id="AHD03295.1"/>
    </source>
</evidence>
<protein>
    <submittedName>
        <fullName evidence="2">Uncharacterized protein</fullName>
    </submittedName>
</protein>
<proteinExistence type="predicted"/>
<sequence>MGACALASYHDLVWPCAGLVAGVNSFPKAGRGIKGLHSSIASAGSFHAIPDMLARSAEAERAMARGAGK</sequence>
<dbReference type="AlphaFoldDB" id="V9W0X7"/>
<accession>V9W0X7</accession>
<reference evidence="2 3" key="1">
    <citation type="submission" date="2013-09" db="EMBL/GenBank/DDBJ databases">
        <authorList>
            <consortium name="DOE Joint Genome Institute"/>
            <person name="Klenk H.-P."/>
            <person name="Huntemann M."/>
            <person name="Han J."/>
            <person name="Chen A."/>
            <person name="Kyrpides N."/>
            <person name="Mavromatis K."/>
            <person name="Markowitz V."/>
            <person name="Palaniappan K."/>
            <person name="Ivanova N."/>
            <person name="Schaumberg A."/>
            <person name="Pati A."/>
            <person name="Liolios K."/>
            <person name="Nordberg H.P."/>
            <person name="Cantor M.N."/>
            <person name="Hua S.X."/>
            <person name="Woyke T."/>
        </authorList>
    </citation>
    <scope>NUCLEOTIDE SEQUENCE [LARGE SCALE GENOMIC DNA]</scope>
    <source>
        <strain evidence="2 3">DSM 14336</strain>
    </source>
</reference>